<organism evidence="3 4">
    <name type="scientific">Xylanibacillus composti</name>
    <dbReference type="NCBI Taxonomy" id="1572762"/>
    <lineage>
        <taxon>Bacteria</taxon>
        <taxon>Bacillati</taxon>
        <taxon>Bacillota</taxon>
        <taxon>Bacilli</taxon>
        <taxon>Bacillales</taxon>
        <taxon>Paenibacillaceae</taxon>
        <taxon>Xylanibacillus</taxon>
    </lineage>
</organism>
<dbReference type="RefSeq" id="WP_213410404.1">
    <property type="nucleotide sequence ID" value="NZ_BOVK01000006.1"/>
</dbReference>
<protein>
    <recommendedName>
        <fullName evidence="2">Luciferase-like domain-containing protein</fullName>
    </recommendedName>
</protein>
<dbReference type="AlphaFoldDB" id="A0A8J4H307"/>
<evidence type="ECO:0000313" key="4">
    <source>
        <dbReference type="Proteomes" id="UP000677918"/>
    </source>
</evidence>
<accession>A0A8J4H307</accession>
<evidence type="ECO:0000313" key="3">
    <source>
        <dbReference type="EMBL" id="GIQ67778.1"/>
    </source>
</evidence>
<dbReference type="GO" id="GO:0016705">
    <property type="term" value="F:oxidoreductase activity, acting on paired donors, with incorporation or reduction of molecular oxygen"/>
    <property type="evidence" value="ECO:0007669"/>
    <property type="project" value="InterPro"/>
</dbReference>
<dbReference type="PANTHER" id="PTHR30137:SF19">
    <property type="entry name" value="LUCIFERASE-LIKE MONOOXYGENASE"/>
    <property type="match status" value="1"/>
</dbReference>
<dbReference type="Pfam" id="PF00296">
    <property type="entry name" value="Bac_luciferase"/>
    <property type="match status" value="1"/>
</dbReference>
<dbReference type="InterPro" id="IPR036661">
    <property type="entry name" value="Luciferase-like_sf"/>
</dbReference>
<dbReference type="InterPro" id="IPR011251">
    <property type="entry name" value="Luciferase-like_dom"/>
</dbReference>
<dbReference type="PANTHER" id="PTHR30137">
    <property type="entry name" value="LUCIFERASE-LIKE MONOOXYGENASE"/>
    <property type="match status" value="1"/>
</dbReference>
<evidence type="ECO:0000256" key="1">
    <source>
        <dbReference type="ARBA" id="ARBA00007789"/>
    </source>
</evidence>
<dbReference type="InterPro" id="IPR050766">
    <property type="entry name" value="Bact_Lucif_Oxidored"/>
</dbReference>
<comment type="caution">
    <text evidence="3">The sequence shown here is derived from an EMBL/GenBank/DDBJ whole genome shotgun (WGS) entry which is preliminary data.</text>
</comment>
<dbReference type="GO" id="GO:0005829">
    <property type="term" value="C:cytosol"/>
    <property type="evidence" value="ECO:0007669"/>
    <property type="project" value="TreeGrafter"/>
</dbReference>
<reference evidence="3" key="1">
    <citation type="submission" date="2021-04" db="EMBL/GenBank/DDBJ databases">
        <title>Draft genome sequence of Xylanibacillus composti strain K13.</title>
        <authorList>
            <person name="Uke A."/>
            <person name="Chhe C."/>
            <person name="Baramee S."/>
            <person name="Kosugi A."/>
        </authorList>
    </citation>
    <scope>NUCLEOTIDE SEQUENCE</scope>
    <source>
        <strain evidence="3">K13</strain>
    </source>
</reference>
<dbReference type="FunFam" id="3.20.20.30:FF:000002">
    <property type="entry name" value="LLM class flavin-dependent oxidoreductase"/>
    <property type="match status" value="1"/>
</dbReference>
<evidence type="ECO:0000259" key="2">
    <source>
        <dbReference type="Pfam" id="PF00296"/>
    </source>
</evidence>
<dbReference type="EMBL" id="BOVK01000006">
    <property type="protein sequence ID" value="GIQ67778.1"/>
    <property type="molecule type" value="Genomic_DNA"/>
</dbReference>
<comment type="similarity">
    <text evidence="1">To bacterial alkanal monooxygenase alpha and beta chains.</text>
</comment>
<dbReference type="Proteomes" id="UP000677918">
    <property type="component" value="Unassembled WGS sequence"/>
</dbReference>
<gene>
    <name evidence="3" type="ORF">XYCOK13_06020</name>
</gene>
<dbReference type="InterPro" id="IPR019949">
    <property type="entry name" value="CmoO-like"/>
</dbReference>
<feature type="domain" description="Luciferase-like" evidence="2">
    <location>
        <begin position="1"/>
        <end position="301"/>
    </location>
</feature>
<dbReference type="NCBIfam" id="TIGR03558">
    <property type="entry name" value="oxido_grp_1"/>
    <property type="match status" value="1"/>
</dbReference>
<proteinExistence type="predicted"/>
<dbReference type="SUPFAM" id="SSF51679">
    <property type="entry name" value="Bacterial luciferase-like"/>
    <property type="match status" value="1"/>
</dbReference>
<sequence length="341" mass="38133">MRLGVLDQSQIAEGRTAIDALNETTKLAQVTEQLGFSRFWVSEHHASESLAHSSPEVLLAHLGAHTTSIRLGSGGVMLPHYSAYKVAENFKLLEALQPGRIDLGLGRAPGGMPIATRALQENKYVNIEQYPQQVLDILHYLHNTLPEEHRFAGLHTSPSIPSAPDVWLLGSSDESAKLAARLGLPFAFAQFFGVTGGQSAMRYYREHYQPSALYPKPQAMAAVLAICADTEEEANRLAWSTDLFFLRLEKGLELSYFPSVQTAEDYPYTEYDLMRIQQTRQRRIIGTPEQVKEALLAIQEAFQTDELLIVSPIHDFQARLHSYKRIAEACQLTQTKESPKQ</sequence>
<dbReference type="Gene3D" id="3.20.20.30">
    <property type="entry name" value="Luciferase-like domain"/>
    <property type="match status" value="1"/>
</dbReference>
<name>A0A8J4H307_9BACL</name>
<keyword evidence="4" id="KW-1185">Reference proteome</keyword>